<dbReference type="GO" id="GO:0009279">
    <property type="term" value="C:cell outer membrane"/>
    <property type="evidence" value="ECO:0007669"/>
    <property type="project" value="UniProtKB-SubCell"/>
</dbReference>
<evidence type="ECO:0000256" key="1">
    <source>
        <dbReference type="ARBA" id="ARBA00004571"/>
    </source>
</evidence>
<dbReference type="InterPro" id="IPR036942">
    <property type="entry name" value="Beta-barrel_TonB_sf"/>
</dbReference>
<comment type="subcellular location">
    <subcellularLocation>
        <location evidence="1 7">Cell outer membrane</location>
        <topology evidence="1 7">Multi-pass membrane protein</topology>
    </subcellularLocation>
</comment>
<dbReference type="EMBL" id="DYVS01000335">
    <property type="protein sequence ID" value="HJF72534.1"/>
    <property type="molecule type" value="Genomic_DNA"/>
</dbReference>
<protein>
    <submittedName>
        <fullName evidence="10">SusC/RagA family TonB-linked outer membrane protein</fullName>
    </submittedName>
</protein>
<dbReference type="Proteomes" id="UP000742098">
    <property type="component" value="Unassembled WGS sequence"/>
</dbReference>
<evidence type="ECO:0000256" key="5">
    <source>
        <dbReference type="ARBA" id="ARBA00023136"/>
    </source>
</evidence>
<keyword evidence="3 7" id="KW-1134">Transmembrane beta strand</keyword>
<feature type="domain" description="TonB-dependent receptor plug" evidence="9">
    <location>
        <begin position="170"/>
        <end position="289"/>
    </location>
</feature>
<proteinExistence type="inferred from homology"/>
<evidence type="ECO:0000256" key="8">
    <source>
        <dbReference type="SAM" id="Phobius"/>
    </source>
</evidence>
<evidence type="ECO:0000256" key="2">
    <source>
        <dbReference type="ARBA" id="ARBA00022448"/>
    </source>
</evidence>
<dbReference type="SUPFAM" id="SSF49464">
    <property type="entry name" value="Carboxypeptidase regulatory domain-like"/>
    <property type="match status" value="1"/>
</dbReference>
<evidence type="ECO:0000313" key="10">
    <source>
        <dbReference type="EMBL" id="HJF72534.1"/>
    </source>
</evidence>
<dbReference type="InterPro" id="IPR023996">
    <property type="entry name" value="TonB-dep_OMP_SusC/RagA"/>
</dbReference>
<comment type="caution">
    <text evidence="10">The sequence shown here is derived from an EMBL/GenBank/DDBJ whole genome shotgun (WGS) entry which is preliminary data.</text>
</comment>
<dbReference type="Pfam" id="PF07715">
    <property type="entry name" value="Plug"/>
    <property type="match status" value="1"/>
</dbReference>
<dbReference type="InterPro" id="IPR012910">
    <property type="entry name" value="Plug_dom"/>
</dbReference>
<name>A0A921H8R6_9BACT</name>
<keyword evidence="4 7" id="KW-0812">Transmembrane</keyword>
<reference evidence="10" key="1">
    <citation type="journal article" date="2021" name="PeerJ">
        <title>Extensive microbial diversity within the chicken gut microbiome revealed by metagenomics and culture.</title>
        <authorList>
            <person name="Gilroy R."/>
            <person name="Ravi A."/>
            <person name="Getino M."/>
            <person name="Pursley I."/>
            <person name="Horton D.L."/>
            <person name="Alikhan N.F."/>
            <person name="Baker D."/>
            <person name="Gharbi K."/>
            <person name="Hall N."/>
            <person name="Watson M."/>
            <person name="Adriaenssens E.M."/>
            <person name="Foster-Nyarko E."/>
            <person name="Jarju S."/>
            <person name="Secka A."/>
            <person name="Antonio M."/>
            <person name="Oren A."/>
            <person name="Chaudhuri R.R."/>
            <person name="La Ragione R."/>
            <person name="Hildebrand F."/>
            <person name="Pallen M.J."/>
        </authorList>
    </citation>
    <scope>NUCLEOTIDE SEQUENCE</scope>
    <source>
        <strain evidence="10">6966</strain>
    </source>
</reference>
<dbReference type="NCBIfam" id="TIGR04057">
    <property type="entry name" value="SusC_RagA_signa"/>
    <property type="match status" value="1"/>
</dbReference>
<keyword evidence="5 7" id="KW-0472">Membrane</keyword>
<sequence>MKKTYDRKFFRQKLLSERKTVTAVTQLLIVLLLGFPLFTRAEMSGTTRIESISVPLSGNSVRQDSVVSAEKPGSQKLGFYEGEVMDTEGNPLPGVTVLLKGTQTGTSTDTHGKFRFPATKTGKSVLVFSFIGMKPVEKDVTPGKKIIVTMADEVEDLEEVIITGIYSRDKNSYTGSASTYSAKELKMVGAQNIIQSLKTLDPAMLVVESKQWGSDPNRMPKIEIRGKTSVVGLQTEFENDPNQPLFILDGVETTLETIINLNMDRVASVTILKDAASTAIYGSKAANGVIVVETKAPESGQLRLSYSGNYGISFADLSDYNLMNASEKLEYELLAGRYSPLEGYDGFVDKLQKMQDYYTRLKEVLRGVDTYWLNEPLRTVFNHSHNLYIDGGDQAMRYGLGISYNNRDGVMKKSDRDGLGVNIDLIYRRKGLLFSNKASVDLSNSEREPVAFSQFSRANPYYRKKQENGVIPMYLERKTGLYGEDMLNPLYVWNIENTNTSKDLALRDNFTMEWTTFDALRLRARLGISKSISKTEAFKSPNHTDFLQTEKLKKGSFSFNQNESFSYNGDLNIIFGKIFKNIHQVNFVGGWSFSESRSEASGYSVVGFNDDFHKNPAYSTGFRENQKPTYSNDRRRSTSFFMNLNYSYDNRYLMDFNLRADGTSVFGSNKLFSTTWAVGLAWNIHNEEFIKKLGWINNLKIRGSIGNPGNENFDAYISQKTYVYNVELQNMFGASALIQKYGNKDLEWQRTVDKNIGVDLSILNNRIRVTFDYYFKDTDPLLVSIGMPPSAAATSLYTNMGRQISRGWTGTLNYVFLRKRDLSCSINMNARANHSEYRDIGDKLDYLNKIGSSTVLNRYYEGGSPDDLWAVPSLGIDPATGRELFLKKDGTQTFLYSASDEVIVGSSVPDVEGIVGMSFYYKKLSASFSFRYQLGGETMASALYDKVENITQDNIGRNQDKRALYDRWKKPGDKSKFKAIDNYASTPMSSRFVVTENTFSGESISIGYDMDAAWLRVAGIQGMNFRVYMNDIFRISSFKEERGLDYPFARSLSFSLGVRF</sequence>
<evidence type="ECO:0000256" key="4">
    <source>
        <dbReference type="ARBA" id="ARBA00022692"/>
    </source>
</evidence>
<accession>A0A921H8R6</accession>
<dbReference type="Gene3D" id="2.40.170.20">
    <property type="entry name" value="TonB-dependent receptor, beta-barrel domain"/>
    <property type="match status" value="1"/>
</dbReference>
<evidence type="ECO:0000256" key="7">
    <source>
        <dbReference type="PROSITE-ProRule" id="PRU01360"/>
    </source>
</evidence>
<dbReference type="InterPro" id="IPR023997">
    <property type="entry name" value="TonB-dep_OMP_SusC/RagA_CS"/>
</dbReference>
<evidence type="ECO:0000256" key="6">
    <source>
        <dbReference type="ARBA" id="ARBA00023237"/>
    </source>
</evidence>
<dbReference type="NCBIfam" id="TIGR04056">
    <property type="entry name" value="OMP_RagA_SusC"/>
    <property type="match status" value="1"/>
</dbReference>
<keyword evidence="6 7" id="KW-0998">Cell outer membrane</keyword>
<dbReference type="Gene3D" id="2.170.130.10">
    <property type="entry name" value="TonB-dependent receptor, plug domain"/>
    <property type="match status" value="1"/>
</dbReference>
<dbReference type="SUPFAM" id="SSF56935">
    <property type="entry name" value="Porins"/>
    <property type="match status" value="1"/>
</dbReference>
<evidence type="ECO:0000256" key="3">
    <source>
        <dbReference type="ARBA" id="ARBA00022452"/>
    </source>
</evidence>
<organism evidence="10 11">
    <name type="scientific">Butyricimonas virosa</name>
    <dbReference type="NCBI Taxonomy" id="544645"/>
    <lineage>
        <taxon>Bacteria</taxon>
        <taxon>Pseudomonadati</taxon>
        <taxon>Bacteroidota</taxon>
        <taxon>Bacteroidia</taxon>
        <taxon>Bacteroidales</taxon>
        <taxon>Odoribacteraceae</taxon>
        <taxon>Butyricimonas</taxon>
    </lineage>
</organism>
<evidence type="ECO:0000313" key="11">
    <source>
        <dbReference type="Proteomes" id="UP000742098"/>
    </source>
</evidence>
<feature type="transmembrane region" description="Helical" evidence="8">
    <location>
        <begin position="21"/>
        <end position="38"/>
    </location>
</feature>
<comment type="similarity">
    <text evidence="7">Belongs to the TonB-dependent receptor family.</text>
</comment>
<dbReference type="InterPro" id="IPR039426">
    <property type="entry name" value="TonB-dep_rcpt-like"/>
</dbReference>
<dbReference type="InterPro" id="IPR037066">
    <property type="entry name" value="Plug_dom_sf"/>
</dbReference>
<dbReference type="Gene3D" id="2.60.40.1120">
    <property type="entry name" value="Carboxypeptidase-like, regulatory domain"/>
    <property type="match status" value="1"/>
</dbReference>
<dbReference type="InterPro" id="IPR008969">
    <property type="entry name" value="CarboxyPept-like_regulatory"/>
</dbReference>
<dbReference type="PROSITE" id="PS52016">
    <property type="entry name" value="TONB_DEPENDENT_REC_3"/>
    <property type="match status" value="1"/>
</dbReference>
<keyword evidence="8" id="KW-1133">Transmembrane helix</keyword>
<gene>
    <name evidence="10" type="ORF">K8V05_17430</name>
</gene>
<reference evidence="10" key="2">
    <citation type="submission" date="2021-09" db="EMBL/GenBank/DDBJ databases">
        <authorList>
            <person name="Gilroy R."/>
        </authorList>
    </citation>
    <scope>NUCLEOTIDE SEQUENCE</scope>
    <source>
        <strain evidence="10">6966</strain>
    </source>
</reference>
<dbReference type="Pfam" id="PF13715">
    <property type="entry name" value="CarbopepD_reg_2"/>
    <property type="match status" value="1"/>
</dbReference>
<evidence type="ECO:0000259" key="9">
    <source>
        <dbReference type="Pfam" id="PF07715"/>
    </source>
</evidence>
<keyword evidence="2 7" id="KW-0813">Transport</keyword>
<dbReference type="AlphaFoldDB" id="A0A921H8R6"/>